<evidence type="ECO:0000256" key="3">
    <source>
        <dbReference type="ARBA" id="ARBA00022763"/>
    </source>
</evidence>
<feature type="domain" description="UvrD-like helicase ATP-binding" evidence="15">
    <location>
        <begin position="10"/>
        <end position="288"/>
    </location>
</feature>
<sequence length="726" mass="81422">MREDLSLLLNSLNDAQRQAVTASIGRQLVLAGAGSGKTRVLVHRIAWLIQVENASPHSVLSVTFTNKAAAEMRHRIEQLMGINPAGMWVGTFHGLAHRLLRAHWQEAGLSQTFQILDSDDQQRLVKRVIRDLGLDEQRWPVRQAQWFINGQKDEGLRPQHIQASGDLFLGTMRSIYEAYEAACQRAGVIDFSELLLRALDLWRDHPGLLEHYQKRFRHILVDEFQDTNAVQYAWLRLLAKGGDSLMVVGDDDQSIYGWRGAKIENIYQYSTDFPDAETIRLEQNYRSTAGILKAANALIANNSGRMGKELWTDGGDGEAINLYAAFNEHDEARYVVETIQSALNTGLARNDIAILYRSNAQSRVLEEALLRERIPYRIYGGQRFFERAEIKNAMAYMRLLEGRGNDAALERVINVPARGIGEKTVEAIREHARHSDVSMWEAMHQLIANKALPGRASGAIAGFIELIENLAAKVMDMPLHLMTQTVIEQSGLIAYHEAEKGEKGQARVENLEELVSAARNFESNEEDEELSPLAAFLGHASLEAGDTQAEEHEDGIQLMTLHSAKGLEFPYVFLVGMEEGLFPHKMSLEEHGRLEEERRLAYVGITRAMHNLVMTYAETRRLYGAETYNKVSRFVREVPKGLIQEVRLSNSVSRPFGGQKQSASTLFGGSEIPETEFKLGQLVKHAMFGEGVILNFEGAGAQARVQVNFPDGSKWLMMGYAKLEAV</sequence>
<keyword evidence="9" id="KW-0413">Isomerase</keyword>
<dbReference type="NCBIfam" id="NF008743">
    <property type="entry name" value="PRK11773.1"/>
    <property type="match status" value="1"/>
</dbReference>
<accession>A0A7X1WZG5</accession>
<evidence type="ECO:0000256" key="13">
    <source>
        <dbReference type="ARBA" id="ARBA00048988"/>
    </source>
</evidence>
<dbReference type="GO" id="GO:0009314">
    <property type="term" value="P:response to radiation"/>
    <property type="evidence" value="ECO:0007669"/>
    <property type="project" value="UniProtKB-ARBA"/>
</dbReference>
<keyword evidence="5 14" id="KW-0347">Helicase</keyword>
<proteinExistence type="inferred from homology"/>
<keyword evidence="2 14" id="KW-0547">Nucleotide-binding</keyword>
<dbReference type="InterPro" id="IPR000212">
    <property type="entry name" value="DNA_helicase_UvrD/REP"/>
</dbReference>
<reference evidence="19 20" key="1">
    <citation type="submission" date="2019-10" db="EMBL/GenBank/DDBJ databases">
        <title>Evaluation of single-gene subtyping targets for Pseudomonas.</title>
        <authorList>
            <person name="Reichler S.J."/>
            <person name="Orsi R.H."/>
            <person name="Wiedmann M."/>
            <person name="Martin N.H."/>
            <person name="Murphy S.I."/>
        </authorList>
    </citation>
    <scope>NUCLEOTIDE SEQUENCE [LARGE SCALE GENOMIC DNA]</scope>
    <source>
        <strain evidence="18 20">FSL R10-2107</strain>
        <strain evidence="17 19">FSL R10-2932</strain>
    </source>
</reference>
<dbReference type="InterPro" id="IPR027417">
    <property type="entry name" value="P-loop_NTPase"/>
</dbReference>
<dbReference type="EC" id="5.6.2.4" evidence="11"/>
<dbReference type="CDD" id="cd17932">
    <property type="entry name" value="DEXQc_UvrD"/>
    <property type="match status" value="1"/>
</dbReference>
<evidence type="ECO:0000256" key="14">
    <source>
        <dbReference type="PROSITE-ProRule" id="PRU00560"/>
    </source>
</evidence>
<dbReference type="Gene3D" id="3.40.50.300">
    <property type="entry name" value="P-loop containing nucleotide triphosphate hydrolases"/>
    <property type="match status" value="2"/>
</dbReference>
<evidence type="ECO:0000256" key="5">
    <source>
        <dbReference type="ARBA" id="ARBA00022806"/>
    </source>
</evidence>
<dbReference type="EMBL" id="WIVX01000191">
    <property type="protein sequence ID" value="MQU34563.1"/>
    <property type="molecule type" value="Genomic_DNA"/>
</dbReference>
<dbReference type="Pfam" id="PF13361">
    <property type="entry name" value="UvrD_C"/>
    <property type="match status" value="1"/>
</dbReference>
<dbReference type="FunFam" id="3.40.50.300:FF:001201">
    <property type="entry name" value="ATP-dependent DNA helicase UvrD2"/>
    <property type="match status" value="1"/>
</dbReference>
<evidence type="ECO:0000256" key="2">
    <source>
        <dbReference type="ARBA" id="ARBA00022741"/>
    </source>
</evidence>
<gene>
    <name evidence="17" type="primary">uvrD</name>
    <name evidence="17" type="synonym">mutU</name>
    <name evidence="17" type="synonym">recL</name>
    <name evidence="18" type="ORF">GHO30_24845</name>
    <name evidence="17" type="ORF">GHO37_25540</name>
</gene>
<evidence type="ECO:0000259" key="15">
    <source>
        <dbReference type="PROSITE" id="PS51198"/>
    </source>
</evidence>
<evidence type="ECO:0000256" key="9">
    <source>
        <dbReference type="ARBA" id="ARBA00023235"/>
    </source>
</evidence>
<dbReference type="Proteomes" id="UP000447574">
    <property type="component" value="Unassembled WGS sequence"/>
</dbReference>
<evidence type="ECO:0000256" key="1">
    <source>
        <dbReference type="ARBA" id="ARBA00009922"/>
    </source>
</evidence>
<evidence type="ECO:0000256" key="10">
    <source>
        <dbReference type="ARBA" id="ARBA00034617"/>
    </source>
</evidence>
<protein>
    <recommendedName>
        <fullName evidence="11">DNA 3'-5' helicase</fullName>
        <ecNumber evidence="11">5.6.2.4</ecNumber>
    </recommendedName>
    <alternativeName>
        <fullName evidence="12">DNA 3'-5' helicase II</fullName>
    </alternativeName>
</protein>
<evidence type="ECO:0000256" key="8">
    <source>
        <dbReference type="ARBA" id="ARBA00023204"/>
    </source>
</evidence>
<dbReference type="PROSITE" id="PS51198">
    <property type="entry name" value="UVRD_HELICASE_ATP_BIND"/>
    <property type="match status" value="1"/>
</dbReference>
<evidence type="ECO:0000256" key="12">
    <source>
        <dbReference type="ARBA" id="ARBA00034923"/>
    </source>
</evidence>
<organism evidence="17 19">
    <name type="scientific">Pseudomonas helleri</name>
    <dbReference type="NCBI Taxonomy" id="1608996"/>
    <lineage>
        <taxon>Bacteria</taxon>
        <taxon>Pseudomonadati</taxon>
        <taxon>Pseudomonadota</taxon>
        <taxon>Gammaproteobacteria</taxon>
        <taxon>Pseudomonadales</taxon>
        <taxon>Pseudomonadaceae</taxon>
        <taxon>Pseudomonas</taxon>
    </lineage>
</organism>
<evidence type="ECO:0000256" key="11">
    <source>
        <dbReference type="ARBA" id="ARBA00034808"/>
    </source>
</evidence>
<dbReference type="InterPro" id="IPR013986">
    <property type="entry name" value="DExx_box_DNA_helicase_dom_sf"/>
</dbReference>
<dbReference type="GO" id="GO:0005829">
    <property type="term" value="C:cytosol"/>
    <property type="evidence" value="ECO:0007669"/>
    <property type="project" value="TreeGrafter"/>
</dbReference>
<dbReference type="GO" id="GO:0005524">
    <property type="term" value="F:ATP binding"/>
    <property type="evidence" value="ECO:0007669"/>
    <property type="project" value="UniProtKB-UniRule"/>
</dbReference>
<evidence type="ECO:0000256" key="6">
    <source>
        <dbReference type="ARBA" id="ARBA00022840"/>
    </source>
</evidence>
<feature type="domain" description="UvrD-like helicase C-terminal" evidence="16">
    <location>
        <begin position="289"/>
        <end position="566"/>
    </location>
</feature>
<dbReference type="RefSeq" id="WP_048388242.1">
    <property type="nucleotide sequence ID" value="NZ_JBQDSB010000003.1"/>
</dbReference>
<dbReference type="EMBL" id="WIWF01000172">
    <property type="protein sequence ID" value="MQT77626.1"/>
    <property type="molecule type" value="Genomic_DNA"/>
</dbReference>
<comment type="catalytic activity">
    <reaction evidence="13">
        <text>ATP + H2O = ADP + phosphate + H(+)</text>
        <dbReference type="Rhea" id="RHEA:13065"/>
        <dbReference type="ChEBI" id="CHEBI:15377"/>
        <dbReference type="ChEBI" id="CHEBI:15378"/>
        <dbReference type="ChEBI" id="CHEBI:30616"/>
        <dbReference type="ChEBI" id="CHEBI:43474"/>
        <dbReference type="ChEBI" id="CHEBI:456216"/>
        <dbReference type="EC" id="5.6.2.4"/>
    </reaction>
</comment>
<evidence type="ECO:0000256" key="7">
    <source>
        <dbReference type="ARBA" id="ARBA00023125"/>
    </source>
</evidence>
<feature type="binding site" evidence="14">
    <location>
        <begin position="31"/>
        <end position="38"/>
    </location>
    <ligand>
        <name>ATP</name>
        <dbReference type="ChEBI" id="CHEBI:30616"/>
    </ligand>
</feature>
<keyword evidence="4 14" id="KW-0378">Hydrolase</keyword>
<comment type="similarity">
    <text evidence="1">Belongs to the helicase family. UvrD subfamily.</text>
</comment>
<dbReference type="GO" id="GO:0033202">
    <property type="term" value="C:DNA helicase complex"/>
    <property type="evidence" value="ECO:0007669"/>
    <property type="project" value="TreeGrafter"/>
</dbReference>
<comment type="catalytic activity">
    <reaction evidence="10">
        <text>Couples ATP hydrolysis with the unwinding of duplex DNA by translocating in the 3'-5' direction.</text>
        <dbReference type="EC" id="5.6.2.4"/>
    </reaction>
</comment>
<keyword evidence="20" id="KW-1185">Reference proteome</keyword>
<dbReference type="FunFam" id="1.10.486.10:FF:000001">
    <property type="entry name" value="DNA helicase"/>
    <property type="match status" value="1"/>
</dbReference>
<dbReference type="InterPro" id="IPR014017">
    <property type="entry name" value="DNA_helicase_UvrD-like_C"/>
</dbReference>
<comment type="caution">
    <text evidence="17">The sequence shown here is derived from an EMBL/GenBank/DDBJ whole genome shotgun (WGS) entry which is preliminary data.</text>
</comment>
<dbReference type="GO" id="GO:0016787">
    <property type="term" value="F:hydrolase activity"/>
    <property type="evidence" value="ECO:0007669"/>
    <property type="project" value="UniProtKB-UniRule"/>
</dbReference>
<dbReference type="CDD" id="cd18807">
    <property type="entry name" value="SF1_C_UvrD"/>
    <property type="match status" value="1"/>
</dbReference>
<dbReference type="GO" id="GO:0000725">
    <property type="term" value="P:recombinational repair"/>
    <property type="evidence" value="ECO:0007669"/>
    <property type="project" value="TreeGrafter"/>
</dbReference>
<dbReference type="Gene3D" id="1.10.486.10">
    <property type="entry name" value="PCRA, domain 4"/>
    <property type="match status" value="1"/>
</dbReference>
<dbReference type="PANTHER" id="PTHR11070">
    <property type="entry name" value="UVRD / RECB / PCRA DNA HELICASE FAMILY MEMBER"/>
    <property type="match status" value="1"/>
</dbReference>
<dbReference type="Pfam" id="PF00580">
    <property type="entry name" value="UvrD-helicase"/>
    <property type="match status" value="1"/>
</dbReference>
<dbReference type="PANTHER" id="PTHR11070:SF2">
    <property type="entry name" value="ATP-DEPENDENT DNA HELICASE SRS2"/>
    <property type="match status" value="1"/>
</dbReference>
<evidence type="ECO:0000259" key="16">
    <source>
        <dbReference type="PROSITE" id="PS51217"/>
    </source>
</evidence>
<evidence type="ECO:0000313" key="19">
    <source>
        <dbReference type="Proteomes" id="UP000447574"/>
    </source>
</evidence>
<dbReference type="SUPFAM" id="SSF52540">
    <property type="entry name" value="P-loop containing nucleoside triphosphate hydrolases"/>
    <property type="match status" value="1"/>
</dbReference>
<dbReference type="GO" id="GO:0003677">
    <property type="term" value="F:DNA binding"/>
    <property type="evidence" value="ECO:0007669"/>
    <property type="project" value="UniProtKB-KW"/>
</dbReference>
<evidence type="ECO:0000313" key="20">
    <source>
        <dbReference type="Proteomes" id="UP000470186"/>
    </source>
</evidence>
<dbReference type="PROSITE" id="PS51217">
    <property type="entry name" value="UVRD_HELICASE_CTER"/>
    <property type="match status" value="1"/>
</dbReference>
<evidence type="ECO:0000256" key="4">
    <source>
        <dbReference type="ARBA" id="ARBA00022801"/>
    </source>
</evidence>
<name>A0A7X1WZG5_9PSED</name>
<evidence type="ECO:0000313" key="18">
    <source>
        <dbReference type="EMBL" id="MQU34563.1"/>
    </source>
</evidence>
<dbReference type="Gene3D" id="1.10.10.160">
    <property type="match status" value="1"/>
</dbReference>
<dbReference type="AlphaFoldDB" id="A0A7X1WZG5"/>
<keyword evidence="6 14" id="KW-0067">ATP-binding</keyword>
<dbReference type="InterPro" id="IPR014016">
    <property type="entry name" value="UvrD-like_ATP-bd"/>
</dbReference>
<dbReference type="GO" id="GO:0043138">
    <property type="term" value="F:3'-5' DNA helicase activity"/>
    <property type="evidence" value="ECO:0007669"/>
    <property type="project" value="UniProtKB-EC"/>
</dbReference>
<keyword evidence="8" id="KW-0234">DNA repair</keyword>
<keyword evidence="3" id="KW-0227">DNA damage</keyword>
<evidence type="ECO:0000313" key="17">
    <source>
        <dbReference type="EMBL" id="MQT77626.1"/>
    </source>
</evidence>
<keyword evidence="7" id="KW-0238">DNA-binding</keyword>
<dbReference type="FunFam" id="1.10.10.160:FF:000001">
    <property type="entry name" value="ATP-dependent DNA helicase"/>
    <property type="match status" value="1"/>
</dbReference>
<dbReference type="Proteomes" id="UP000470186">
    <property type="component" value="Unassembled WGS sequence"/>
</dbReference>